<evidence type="ECO:0000259" key="1">
    <source>
        <dbReference type="PROSITE" id="PS50405"/>
    </source>
</evidence>
<dbReference type="STRING" id="391625.PPSIR1_23349"/>
<dbReference type="SUPFAM" id="SSF47616">
    <property type="entry name" value="GST C-terminal domain-like"/>
    <property type="match status" value="1"/>
</dbReference>
<dbReference type="AlphaFoldDB" id="A6GC94"/>
<keyword evidence="2" id="KW-0808">Transferase</keyword>
<evidence type="ECO:0000313" key="2">
    <source>
        <dbReference type="EMBL" id="EDM76543.1"/>
    </source>
</evidence>
<feature type="domain" description="GST C-terminal" evidence="1">
    <location>
        <begin position="98"/>
        <end position="244"/>
    </location>
</feature>
<dbReference type="PROSITE" id="PS50405">
    <property type="entry name" value="GST_CTER"/>
    <property type="match status" value="1"/>
</dbReference>
<dbReference type="CDD" id="cd03192">
    <property type="entry name" value="GST_C_Sigma_like"/>
    <property type="match status" value="1"/>
</dbReference>
<dbReference type="PANTHER" id="PTHR11571:SF263">
    <property type="entry name" value="GLUTATHIONE S-TRANSFERASE"/>
    <property type="match status" value="1"/>
</dbReference>
<gene>
    <name evidence="2" type="ORF">PPSIR1_23349</name>
</gene>
<dbReference type="GO" id="GO:0006749">
    <property type="term" value="P:glutathione metabolic process"/>
    <property type="evidence" value="ECO:0007669"/>
    <property type="project" value="TreeGrafter"/>
</dbReference>
<sequence>MATTYELLYWPVLPGRGEFPRLIFEDAGVAYVDVGRLPEEQGGGFEAIRGGMGGQGEGFPVFAPPMLIVEEDGRRERIAQMPNICHFLGVRFGLAPEGALAQAQALTLMLTVADVTTELHDCHHPLGKGLYYEDQKEAAVEHTTAFVRGRLPRWLRYFEAVLERGDGAHCIGGRHSYVDLALFQLLEGIAWALPTAFAHHMADAPKLAALRERVAKRERVAAYLASPRRLAFNEHGIFRRYPELDIAPED</sequence>
<dbReference type="PANTHER" id="PTHR11571">
    <property type="entry name" value="GLUTATHIONE S-TRANSFERASE"/>
    <property type="match status" value="1"/>
</dbReference>
<dbReference type="InterPro" id="IPR036249">
    <property type="entry name" value="Thioredoxin-like_sf"/>
</dbReference>
<reference evidence="2 3" key="1">
    <citation type="submission" date="2007-06" db="EMBL/GenBank/DDBJ databases">
        <authorList>
            <person name="Shimkets L."/>
            <person name="Ferriera S."/>
            <person name="Johnson J."/>
            <person name="Kravitz S."/>
            <person name="Beeson K."/>
            <person name="Sutton G."/>
            <person name="Rogers Y.-H."/>
            <person name="Friedman R."/>
            <person name="Frazier M."/>
            <person name="Venter J.C."/>
        </authorList>
    </citation>
    <scope>NUCLEOTIDE SEQUENCE [LARGE SCALE GENOMIC DNA]</scope>
    <source>
        <strain evidence="2 3">SIR-1</strain>
    </source>
</reference>
<dbReference type="InterPro" id="IPR050213">
    <property type="entry name" value="GST_superfamily"/>
</dbReference>
<dbReference type="InterPro" id="IPR036282">
    <property type="entry name" value="Glutathione-S-Trfase_C_sf"/>
</dbReference>
<organism evidence="2 3">
    <name type="scientific">Plesiocystis pacifica SIR-1</name>
    <dbReference type="NCBI Taxonomy" id="391625"/>
    <lineage>
        <taxon>Bacteria</taxon>
        <taxon>Pseudomonadati</taxon>
        <taxon>Myxococcota</taxon>
        <taxon>Polyangia</taxon>
        <taxon>Nannocystales</taxon>
        <taxon>Nannocystaceae</taxon>
        <taxon>Plesiocystis</taxon>
    </lineage>
</organism>
<dbReference type="OrthoDB" id="7203409at2"/>
<comment type="caution">
    <text evidence="2">The sequence shown here is derived from an EMBL/GenBank/DDBJ whole genome shotgun (WGS) entry which is preliminary data.</text>
</comment>
<evidence type="ECO:0000313" key="3">
    <source>
        <dbReference type="Proteomes" id="UP000005801"/>
    </source>
</evidence>
<dbReference type="GO" id="GO:0004364">
    <property type="term" value="F:glutathione transferase activity"/>
    <property type="evidence" value="ECO:0007669"/>
    <property type="project" value="TreeGrafter"/>
</dbReference>
<dbReference type="EMBL" id="ABCS01000063">
    <property type="protein sequence ID" value="EDM76543.1"/>
    <property type="molecule type" value="Genomic_DNA"/>
</dbReference>
<dbReference type="SUPFAM" id="SSF52833">
    <property type="entry name" value="Thioredoxin-like"/>
    <property type="match status" value="1"/>
</dbReference>
<dbReference type="Proteomes" id="UP000005801">
    <property type="component" value="Unassembled WGS sequence"/>
</dbReference>
<keyword evidence="3" id="KW-1185">Reference proteome</keyword>
<dbReference type="InterPro" id="IPR010987">
    <property type="entry name" value="Glutathione-S-Trfase_C-like"/>
</dbReference>
<dbReference type="InterPro" id="IPR004046">
    <property type="entry name" value="GST_C"/>
</dbReference>
<dbReference type="Gene3D" id="1.20.1050.10">
    <property type="match status" value="1"/>
</dbReference>
<dbReference type="Gene3D" id="3.40.30.10">
    <property type="entry name" value="Glutaredoxin"/>
    <property type="match status" value="1"/>
</dbReference>
<dbReference type="RefSeq" id="WP_006974335.1">
    <property type="nucleotide sequence ID" value="NZ_ABCS01000063.1"/>
</dbReference>
<dbReference type="eggNOG" id="COG0625">
    <property type="taxonomic scope" value="Bacteria"/>
</dbReference>
<accession>A6GC94</accession>
<protein>
    <submittedName>
        <fullName evidence="2">Glutathione S-transferase protein</fullName>
    </submittedName>
</protein>
<dbReference type="Pfam" id="PF14497">
    <property type="entry name" value="GST_C_3"/>
    <property type="match status" value="1"/>
</dbReference>
<proteinExistence type="predicted"/>
<name>A6GC94_9BACT</name>